<gene>
    <name evidence="2" type="ORF">O0S08_04170</name>
</gene>
<feature type="region of interest" description="Disordered" evidence="1">
    <location>
        <begin position="1"/>
        <end position="98"/>
    </location>
</feature>
<feature type="compositionally biased region" description="Low complexity" evidence="1">
    <location>
        <begin position="13"/>
        <end position="36"/>
    </location>
</feature>
<reference evidence="2" key="1">
    <citation type="submission" date="2022-11" db="EMBL/GenBank/DDBJ databases">
        <title>Minimal conservation of predation-associated metabolite biosynthetic gene clusters underscores biosynthetic potential of Myxococcota including descriptions for ten novel species: Archangium lansinium sp. nov., Myxococcus landrumus sp. nov., Nannocystis bai.</title>
        <authorList>
            <person name="Ahearne A."/>
            <person name="Stevens C."/>
            <person name="Dowd S."/>
        </authorList>
    </citation>
    <scope>NUCLEOTIDE SEQUENCE</scope>
    <source>
        <strain evidence="2">Fl3</strain>
    </source>
</reference>
<proteinExistence type="predicted"/>
<sequence>MTSIAACGPGSPPADTDGGTGDDTSPTSTASSDAPPTSAPNPTIPGPDATDTNATDTGVLTTDPVTTGVLTTGFETDTDTGFETDGDTGEPSEPAPGVPLDQFVCGPAARWLTFDLESAGGSWAVADSRGHLRVSTLEFDFLDFDEAGVLVEQFAVPQQWHLGGLDGADELYLPFIDTGIPPEQRHRWLRKFSLDGTLLWEVDRGFSFGLTSLAGRAAVAPDGTTLLSQRDLGRVQRFAADGSLLLDKELGDKPFDEALAMNTAGVAAAVRYGEAGAVLALTPDAAVAWEHPFELPDRAVAEIDESGRVTAAPVEAPLEVLRLAADGAVQWHQTLGTLPKFAVSTQTAIAVNELGETAVSGTGFSGDFQAAFVVKFTPAGEIDAIHQCDNTSAGRGVAIDEAGAVYLVGQVWDTEGPHLFAAAFD</sequence>
<accession>A0ABY7H8L3</accession>
<dbReference type="SUPFAM" id="SSF101898">
    <property type="entry name" value="NHL repeat"/>
    <property type="match status" value="1"/>
</dbReference>
<evidence type="ECO:0008006" key="4">
    <source>
        <dbReference type="Google" id="ProtNLM"/>
    </source>
</evidence>
<dbReference type="Proteomes" id="UP001164459">
    <property type="component" value="Chromosome"/>
</dbReference>
<name>A0ABY7H8L3_9BACT</name>
<feature type="compositionally biased region" description="Acidic residues" evidence="1">
    <location>
        <begin position="76"/>
        <end position="90"/>
    </location>
</feature>
<evidence type="ECO:0000313" key="2">
    <source>
        <dbReference type="EMBL" id="WAS95334.1"/>
    </source>
</evidence>
<dbReference type="RefSeq" id="WP_269037666.1">
    <property type="nucleotide sequence ID" value="NZ_CP114040.1"/>
</dbReference>
<feature type="compositionally biased region" description="Low complexity" evidence="1">
    <location>
        <begin position="55"/>
        <end position="75"/>
    </location>
</feature>
<organism evidence="2 3">
    <name type="scientific">Nannocystis punicea</name>
    <dbReference type="NCBI Taxonomy" id="2995304"/>
    <lineage>
        <taxon>Bacteria</taxon>
        <taxon>Pseudomonadati</taxon>
        <taxon>Myxococcota</taxon>
        <taxon>Polyangia</taxon>
        <taxon>Nannocystales</taxon>
        <taxon>Nannocystaceae</taxon>
        <taxon>Nannocystis</taxon>
    </lineage>
</organism>
<evidence type="ECO:0000313" key="3">
    <source>
        <dbReference type="Proteomes" id="UP001164459"/>
    </source>
</evidence>
<dbReference type="EMBL" id="CP114040">
    <property type="protein sequence ID" value="WAS95334.1"/>
    <property type="molecule type" value="Genomic_DNA"/>
</dbReference>
<protein>
    <recommendedName>
        <fullName evidence="4">PQQ-like domain-containing protein</fullName>
    </recommendedName>
</protein>
<evidence type="ECO:0000256" key="1">
    <source>
        <dbReference type="SAM" id="MobiDB-lite"/>
    </source>
</evidence>
<keyword evidence="3" id="KW-1185">Reference proteome</keyword>